<evidence type="ECO:0000313" key="1">
    <source>
        <dbReference type="EMBL" id="MBX27927.1"/>
    </source>
</evidence>
<reference evidence="1" key="1">
    <citation type="submission" date="2018-02" db="EMBL/GenBank/DDBJ databases">
        <title>Rhizophora mucronata_Transcriptome.</title>
        <authorList>
            <person name="Meera S.P."/>
            <person name="Sreeshan A."/>
            <person name="Augustine A."/>
        </authorList>
    </citation>
    <scope>NUCLEOTIDE SEQUENCE</scope>
    <source>
        <tissue evidence="1">Leaf</tissue>
    </source>
</reference>
<proteinExistence type="predicted"/>
<sequence>MGISHMIYKLKKTWKPLKYLSKRKPQL</sequence>
<accession>A0A2P2MCL1</accession>
<organism evidence="1">
    <name type="scientific">Rhizophora mucronata</name>
    <name type="common">Asiatic mangrove</name>
    <dbReference type="NCBI Taxonomy" id="61149"/>
    <lineage>
        <taxon>Eukaryota</taxon>
        <taxon>Viridiplantae</taxon>
        <taxon>Streptophyta</taxon>
        <taxon>Embryophyta</taxon>
        <taxon>Tracheophyta</taxon>
        <taxon>Spermatophyta</taxon>
        <taxon>Magnoliopsida</taxon>
        <taxon>eudicotyledons</taxon>
        <taxon>Gunneridae</taxon>
        <taxon>Pentapetalae</taxon>
        <taxon>rosids</taxon>
        <taxon>fabids</taxon>
        <taxon>Malpighiales</taxon>
        <taxon>Rhizophoraceae</taxon>
        <taxon>Rhizophora</taxon>
    </lineage>
</organism>
<protein>
    <submittedName>
        <fullName evidence="1">Uncharacterized protein</fullName>
    </submittedName>
</protein>
<dbReference type="AlphaFoldDB" id="A0A2P2MCL1"/>
<name>A0A2P2MCL1_RHIMU</name>
<dbReference type="EMBL" id="GGEC01047443">
    <property type="protein sequence ID" value="MBX27927.1"/>
    <property type="molecule type" value="Transcribed_RNA"/>
</dbReference>